<evidence type="ECO:0000313" key="1">
    <source>
        <dbReference type="EMBL" id="MEX6428857.1"/>
    </source>
</evidence>
<proteinExistence type="predicted"/>
<protein>
    <recommendedName>
        <fullName evidence="3">Flagellar assembly protein FliH</fullName>
    </recommendedName>
</protein>
<organism evidence="1 2">
    <name type="scientific">Ferrimicrobium acidiphilum</name>
    <dbReference type="NCBI Taxonomy" id="121039"/>
    <lineage>
        <taxon>Bacteria</taxon>
        <taxon>Bacillati</taxon>
        <taxon>Actinomycetota</taxon>
        <taxon>Acidimicrobiia</taxon>
        <taxon>Acidimicrobiales</taxon>
        <taxon>Acidimicrobiaceae</taxon>
        <taxon>Ferrimicrobium</taxon>
    </lineage>
</organism>
<keyword evidence="2" id="KW-1185">Reference proteome</keyword>
<reference evidence="1 2" key="1">
    <citation type="submission" date="2024-07" db="EMBL/GenBank/DDBJ databases">
        <title>Draft Genome Sequence of Ferrimicrobium acidiphilum Strain YE2023, Isolated from a Pulp of Bioleach Reactor.</title>
        <authorList>
            <person name="Elkina Y.A."/>
            <person name="Bulaeva A.G."/>
            <person name="Beletsky A.V."/>
            <person name="Mardanov A.V."/>
        </authorList>
    </citation>
    <scope>NUCLEOTIDE SEQUENCE [LARGE SCALE GENOMIC DNA]</scope>
    <source>
        <strain evidence="1 2">YE2023</strain>
    </source>
</reference>
<dbReference type="Proteomes" id="UP001560267">
    <property type="component" value="Unassembled WGS sequence"/>
</dbReference>
<dbReference type="RefSeq" id="WP_298386565.1">
    <property type="nucleotide sequence ID" value="NZ_JBFSHR010000007.1"/>
</dbReference>
<gene>
    <name evidence="1" type="ORF">AB6A68_03275</name>
</gene>
<comment type="caution">
    <text evidence="1">The sequence shown here is derived from an EMBL/GenBank/DDBJ whole genome shotgun (WGS) entry which is preliminary data.</text>
</comment>
<accession>A0ABV3XZW9</accession>
<dbReference type="EMBL" id="JBFSHR010000007">
    <property type="protein sequence ID" value="MEX6428857.1"/>
    <property type="molecule type" value="Genomic_DNA"/>
</dbReference>
<evidence type="ECO:0000313" key="2">
    <source>
        <dbReference type="Proteomes" id="UP001560267"/>
    </source>
</evidence>
<sequence length="213" mass="23543">MDSRSNQPEVIRLDLPSVNTVLEDIGFGASVPTRSATQWREEIEAVRAEAFDAGVEHARAMLDREMKEELARSRLNNDLIDSAIRGLHQARAQQFAVELADVIGFALELVERILRTEIAQPLERIRQIIEETAEAAATQETFLVRVAAQNLDAVQASLLPQLLERGLEAVVVVGEGFGPHDLVVESGARVFDARIATAFERVVSELGSWHHDS</sequence>
<name>A0ABV3XZW9_9ACTN</name>
<evidence type="ECO:0008006" key="3">
    <source>
        <dbReference type="Google" id="ProtNLM"/>
    </source>
</evidence>